<keyword evidence="5" id="KW-1185">Reference proteome</keyword>
<gene>
    <name evidence="4" type="primary">LTI65</name>
    <name evidence="4" type="ORF">QJS10_CPA09g01637</name>
</gene>
<dbReference type="PANTHER" id="PTHR33836">
    <property type="entry name" value="LOW-TEMPERATURE-INDUCED 65 KDA PROTEIN-RELATED"/>
    <property type="match status" value="1"/>
</dbReference>
<dbReference type="Proteomes" id="UP001180020">
    <property type="component" value="Unassembled WGS sequence"/>
</dbReference>
<sequence length="218" mass="23385">MMKTKNKKKMKENKTQNSMEPLEGQGGHPFQEVPNQPGTGLDSPANYQAKTTDPSSTGGAEAHVSPVTRSFQEMKVSEEPEKTEDSPTGSHDQFSPTIPPSEPTPIQSKPEPAPEHPQSYTDKITSAASTVYEAVAGKTVQGPEEGKGKEDKGVSVRDYLVGKLSPGEEDKALSEVISDDKVRSTMKTLRGGGFRSLATDVTLLSSGRSSYENSKLST</sequence>
<evidence type="ECO:0000313" key="4">
    <source>
        <dbReference type="EMBL" id="KAK1308537.1"/>
    </source>
</evidence>
<protein>
    <submittedName>
        <fullName evidence="4">Low-temperature-induced 65 kDa protein</fullName>
    </submittedName>
</protein>
<dbReference type="InterPro" id="IPR037491">
    <property type="entry name" value="LTI78/LTI65"/>
</dbReference>
<proteinExistence type="predicted"/>
<feature type="compositionally biased region" description="Polar residues" evidence="1">
    <location>
        <begin position="45"/>
        <end position="58"/>
    </location>
</feature>
<evidence type="ECO:0000259" key="3">
    <source>
        <dbReference type="Pfam" id="PF23402"/>
    </source>
</evidence>
<dbReference type="Pfam" id="PF23399">
    <property type="entry name" value="LTI65_PGEED"/>
    <property type="match status" value="1"/>
</dbReference>
<feature type="compositionally biased region" description="Polar residues" evidence="1">
    <location>
        <begin position="118"/>
        <end position="127"/>
    </location>
</feature>
<dbReference type="PANTHER" id="PTHR33836:SF1">
    <property type="entry name" value="LOW-TEMPERATURE-INDUCED 65 KDA PROTEIN-RELATED"/>
    <property type="match status" value="1"/>
</dbReference>
<reference evidence="4" key="1">
    <citation type="journal article" date="2023" name="Nat. Commun.">
        <title>Diploid and tetraploid genomes of Acorus and the evolution of monocots.</title>
        <authorList>
            <person name="Ma L."/>
            <person name="Liu K.W."/>
            <person name="Li Z."/>
            <person name="Hsiao Y.Y."/>
            <person name="Qi Y."/>
            <person name="Fu T."/>
            <person name="Tang G.D."/>
            <person name="Zhang D."/>
            <person name="Sun W.H."/>
            <person name="Liu D.K."/>
            <person name="Li Y."/>
            <person name="Chen G.Z."/>
            <person name="Liu X.D."/>
            <person name="Liao X.Y."/>
            <person name="Jiang Y.T."/>
            <person name="Yu X."/>
            <person name="Hao Y."/>
            <person name="Huang J."/>
            <person name="Zhao X.W."/>
            <person name="Ke S."/>
            <person name="Chen Y.Y."/>
            <person name="Wu W.L."/>
            <person name="Hsu J.L."/>
            <person name="Lin Y.F."/>
            <person name="Huang M.D."/>
            <person name="Li C.Y."/>
            <person name="Huang L."/>
            <person name="Wang Z.W."/>
            <person name="Zhao X."/>
            <person name="Zhong W.Y."/>
            <person name="Peng D.H."/>
            <person name="Ahmad S."/>
            <person name="Lan S."/>
            <person name="Zhang J.S."/>
            <person name="Tsai W.C."/>
            <person name="Van de Peer Y."/>
            <person name="Liu Z.J."/>
        </authorList>
    </citation>
    <scope>NUCLEOTIDE SEQUENCE</scope>
    <source>
        <strain evidence="4">CP</strain>
    </source>
</reference>
<feature type="domain" description="LTI65/LTI78 PGEED repeat" evidence="2">
    <location>
        <begin position="151"/>
        <end position="179"/>
    </location>
</feature>
<evidence type="ECO:0000256" key="1">
    <source>
        <dbReference type="SAM" id="MobiDB-lite"/>
    </source>
</evidence>
<accession>A0AAV9E5L8</accession>
<dbReference type="AlphaFoldDB" id="A0AAV9E5L8"/>
<dbReference type="GO" id="GO:0009737">
    <property type="term" value="P:response to abscisic acid"/>
    <property type="evidence" value="ECO:0007669"/>
    <property type="project" value="InterPro"/>
</dbReference>
<feature type="region of interest" description="Disordered" evidence="1">
    <location>
        <begin position="1"/>
        <end position="127"/>
    </location>
</feature>
<name>A0AAV9E5L8_ACOCL</name>
<organism evidence="4 5">
    <name type="scientific">Acorus calamus</name>
    <name type="common">Sweet flag</name>
    <dbReference type="NCBI Taxonomy" id="4465"/>
    <lineage>
        <taxon>Eukaryota</taxon>
        <taxon>Viridiplantae</taxon>
        <taxon>Streptophyta</taxon>
        <taxon>Embryophyta</taxon>
        <taxon>Tracheophyta</taxon>
        <taxon>Spermatophyta</taxon>
        <taxon>Magnoliopsida</taxon>
        <taxon>Liliopsida</taxon>
        <taxon>Acoraceae</taxon>
        <taxon>Acorus</taxon>
    </lineage>
</organism>
<feature type="compositionally biased region" description="Basic and acidic residues" evidence="1">
    <location>
        <begin position="75"/>
        <end position="85"/>
    </location>
</feature>
<feature type="compositionally biased region" description="Basic residues" evidence="1">
    <location>
        <begin position="1"/>
        <end position="11"/>
    </location>
</feature>
<comment type="caution">
    <text evidence="4">The sequence shown here is derived from an EMBL/GenBank/DDBJ whole genome shotgun (WGS) entry which is preliminary data.</text>
</comment>
<dbReference type="InterPro" id="IPR057059">
    <property type="entry name" value="LTI65/LTI78_PGEED"/>
</dbReference>
<dbReference type="InterPro" id="IPR057058">
    <property type="entry name" value="LTI65_LTI78_NYQTKV"/>
</dbReference>
<reference evidence="4" key="2">
    <citation type="submission" date="2023-06" db="EMBL/GenBank/DDBJ databases">
        <authorList>
            <person name="Ma L."/>
            <person name="Liu K.-W."/>
            <person name="Li Z."/>
            <person name="Hsiao Y.-Y."/>
            <person name="Qi Y."/>
            <person name="Fu T."/>
            <person name="Tang G."/>
            <person name="Zhang D."/>
            <person name="Sun W.-H."/>
            <person name="Liu D.-K."/>
            <person name="Li Y."/>
            <person name="Chen G.-Z."/>
            <person name="Liu X.-D."/>
            <person name="Liao X.-Y."/>
            <person name="Jiang Y.-T."/>
            <person name="Yu X."/>
            <person name="Hao Y."/>
            <person name="Huang J."/>
            <person name="Zhao X.-W."/>
            <person name="Ke S."/>
            <person name="Chen Y.-Y."/>
            <person name="Wu W.-L."/>
            <person name="Hsu J.-L."/>
            <person name="Lin Y.-F."/>
            <person name="Huang M.-D."/>
            <person name="Li C.-Y."/>
            <person name="Huang L."/>
            <person name="Wang Z.-W."/>
            <person name="Zhao X."/>
            <person name="Zhong W.-Y."/>
            <person name="Peng D.-H."/>
            <person name="Ahmad S."/>
            <person name="Lan S."/>
            <person name="Zhang J.-S."/>
            <person name="Tsai W.-C."/>
            <person name="Van De Peer Y."/>
            <person name="Liu Z.-J."/>
        </authorList>
    </citation>
    <scope>NUCLEOTIDE SEQUENCE</scope>
    <source>
        <strain evidence="4">CP</strain>
        <tissue evidence="4">Leaves</tissue>
    </source>
</reference>
<dbReference type="GO" id="GO:0006950">
    <property type="term" value="P:response to stress"/>
    <property type="evidence" value="ECO:0007669"/>
    <property type="project" value="TreeGrafter"/>
</dbReference>
<dbReference type="Pfam" id="PF23402">
    <property type="entry name" value="LTI65_LTI78_NYQTKV"/>
    <property type="match status" value="1"/>
</dbReference>
<dbReference type="EMBL" id="JAUJYO010000009">
    <property type="protein sequence ID" value="KAK1308537.1"/>
    <property type="molecule type" value="Genomic_DNA"/>
</dbReference>
<evidence type="ECO:0000313" key="5">
    <source>
        <dbReference type="Proteomes" id="UP001180020"/>
    </source>
</evidence>
<evidence type="ECO:0000259" key="2">
    <source>
        <dbReference type="Pfam" id="PF23399"/>
    </source>
</evidence>
<feature type="domain" description="LTI65/LTI78 NYQTKV repeat" evidence="3">
    <location>
        <begin position="34"/>
        <end position="79"/>
    </location>
</feature>